<dbReference type="Pfam" id="PF00806">
    <property type="entry name" value="PUF"/>
    <property type="match status" value="8"/>
</dbReference>
<feature type="repeat" description="Pumilio" evidence="3">
    <location>
        <begin position="556"/>
        <end position="591"/>
    </location>
</feature>
<dbReference type="InterPro" id="IPR001313">
    <property type="entry name" value="Pumilio_RNA-bd_rpt"/>
</dbReference>
<feature type="repeat" description="Pumilio" evidence="3">
    <location>
        <begin position="520"/>
        <end position="555"/>
    </location>
</feature>
<dbReference type="PANTHER" id="PTHR12537">
    <property type="entry name" value="RNA BINDING PROTEIN PUMILIO-RELATED"/>
    <property type="match status" value="1"/>
</dbReference>
<dbReference type="InterPro" id="IPR011989">
    <property type="entry name" value="ARM-like"/>
</dbReference>
<feature type="compositionally biased region" description="Polar residues" evidence="4">
    <location>
        <begin position="1"/>
        <end position="13"/>
    </location>
</feature>
<feature type="compositionally biased region" description="Low complexity" evidence="4">
    <location>
        <begin position="144"/>
        <end position="153"/>
    </location>
</feature>
<feature type="compositionally biased region" description="Polar residues" evidence="4">
    <location>
        <begin position="101"/>
        <end position="143"/>
    </location>
</feature>
<feature type="compositionally biased region" description="Polar residues" evidence="4">
    <location>
        <begin position="199"/>
        <end position="212"/>
    </location>
</feature>
<feature type="compositionally biased region" description="Basic and acidic residues" evidence="4">
    <location>
        <begin position="452"/>
        <end position="470"/>
    </location>
</feature>
<dbReference type="InterPro" id="IPR033133">
    <property type="entry name" value="PUM-HD"/>
</dbReference>
<name>A0ABR2J515_9PEZI</name>
<evidence type="ECO:0000313" key="6">
    <source>
        <dbReference type="EMBL" id="KAK8872766.1"/>
    </source>
</evidence>
<dbReference type="CDD" id="cd07920">
    <property type="entry name" value="Pumilio"/>
    <property type="match status" value="1"/>
</dbReference>
<evidence type="ECO:0000256" key="2">
    <source>
        <dbReference type="ARBA" id="ARBA00024893"/>
    </source>
</evidence>
<dbReference type="InterPro" id="IPR016024">
    <property type="entry name" value="ARM-type_fold"/>
</dbReference>
<feature type="compositionally biased region" description="Basic and acidic residues" evidence="4">
    <location>
        <begin position="857"/>
        <end position="869"/>
    </location>
</feature>
<feature type="region of interest" description="Disordered" evidence="4">
    <location>
        <begin position="1"/>
        <end position="212"/>
    </location>
</feature>
<feature type="repeat" description="Pumilio" evidence="3">
    <location>
        <begin position="743"/>
        <end position="778"/>
    </location>
</feature>
<feature type="compositionally biased region" description="Polar residues" evidence="4">
    <location>
        <begin position="284"/>
        <end position="301"/>
    </location>
</feature>
<dbReference type="InterPro" id="IPR033712">
    <property type="entry name" value="Pumilio_RNA-bd"/>
</dbReference>
<keyword evidence="1" id="KW-0677">Repeat</keyword>
<feature type="region of interest" description="Disordered" evidence="4">
    <location>
        <begin position="447"/>
        <end position="470"/>
    </location>
</feature>
<dbReference type="SMART" id="SM00025">
    <property type="entry name" value="Pumilio"/>
    <property type="match status" value="8"/>
</dbReference>
<evidence type="ECO:0000256" key="4">
    <source>
        <dbReference type="SAM" id="MobiDB-lite"/>
    </source>
</evidence>
<dbReference type="Proteomes" id="UP001390339">
    <property type="component" value="Unassembled WGS sequence"/>
</dbReference>
<evidence type="ECO:0000256" key="3">
    <source>
        <dbReference type="PROSITE-ProRule" id="PRU00317"/>
    </source>
</evidence>
<keyword evidence="7" id="KW-1185">Reference proteome</keyword>
<feature type="compositionally biased region" description="Low complexity" evidence="4">
    <location>
        <begin position="842"/>
        <end position="853"/>
    </location>
</feature>
<feature type="repeat" description="Pumilio" evidence="3">
    <location>
        <begin position="664"/>
        <end position="699"/>
    </location>
</feature>
<comment type="function">
    <text evidence="2">RNA-binding nucleolar protein required for pre-rRNA processing. Involved in production of 18S rRNA and assembly of small ribosomal subunit.</text>
</comment>
<protein>
    <submittedName>
        <fullName evidence="6">Pumilio-like protein 2</fullName>
    </submittedName>
</protein>
<gene>
    <name evidence="6" type="ORF">PGQ11_003280</name>
</gene>
<organism evidence="6 7">
    <name type="scientific">Apiospora arundinis</name>
    <dbReference type="NCBI Taxonomy" id="335852"/>
    <lineage>
        <taxon>Eukaryota</taxon>
        <taxon>Fungi</taxon>
        <taxon>Dikarya</taxon>
        <taxon>Ascomycota</taxon>
        <taxon>Pezizomycotina</taxon>
        <taxon>Sordariomycetes</taxon>
        <taxon>Xylariomycetidae</taxon>
        <taxon>Amphisphaeriales</taxon>
        <taxon>Apiosporaceae</taxon>
        <taxon>Apiospora</taxon>
    </lineage>
</organism>
<sequence>MTTAAPSRFNTFGSVGAKPPTADKMSQGSGKPFADTTWRSDSIWANKYGGAFGTDEVSPTAPSGSAQLNHQSEAEPRVPSSGPRGSFWNSQDNMPQGRAASGNTSPSISRDSMVDSQYFGSRSAVGQNGNPLSGLSKSQTRLNPSSVPFSSPSMFENDLDNTQFPPQAKYPFDQPASSFHRGSQDQGFANPRLSRDSGLLNSRSSDFGQPGAMSQYSFDASMANNASLNSNRPAMTHQSISYPLNGVSQRGRGGTDQDMAALLKNSMCFEDPYEADPHGYGNPGAQSSQLNPGSQAWSQEYENPGRSFAPGFQQDSFADQVPGAYYGPKRGSVDRNSPAASAHRTGFNSPRFAPGPNPRSDVYLSRPGSSRNSVLGQDIDRPQGSSQYVSQNPQFYPNNQYYSPNVTSQFGAQPTHYDIYGQNAGYRNPMTMPPYGMPMSTYMPGMSTSVRSSRDTDPGRGVRSQTLEEFRANNKSSKRYDLKDIYEHIVEFSGDQHGSRFIQEKLQTANSDEKDQVFREIEANALQLMKDVFGNYVIQKFFEHGNQVQKKIIAGKMKGKVAELSTQMYACRVVQKALEHVLVEQQEEIVEELKPDIMRIVKDQNGNHVVQKIISMVPRMCVPFMMNAFRGHVHSLAAHNYGCRVIQRMLEQGTETERRELMDEVHSCIPHLISDQFGNYVAQHIVVQGSTEDRSKIIRLVVDELISLSKHKFASNVVEKCIEYGTLEDRKAIRIKLTTPSSDGTSPLQAMMRDQFGNYVIQKMLKTLKGEDRASFVTHLTPEVESAKKNAPSRQVTAVEGLINNPDEIDSNDMAQPATPGLQLDVNSASPTPGLTTEHNSPDSSSPPSTNSSAEEEVVHDHPRAKMTESEGQPHLVVQVDEAER</sequence>
<comment type="caution">
    <text evidence="6">The sequence shown here is derived from an EMBL/GenBank/DDBJ whole genome shotgun (WGS) entry which is preliminary data.</text>
</comment>
<proteinExistence type="predicted"/>
<feature type="repeat" description="Pumilio" evidence="3">
    <location>
        <begin position="484"/>
        <end position="519"/>
    </location>
</feature>
<feature type="repeat" description="Pumilio" evidence="3">
    <location>
        <begin position="592"/>
        <end position="627"/>
    </location>
</feature>
<feature type="repeat" description="Pumilio" evidence="3">
    <location>
        <begin position="700"/>
        <end position="735"/>
    </location>
</feature>
<feature type="region of interest" description="Disordered" evidence="4">
    <location>
        <begin position="804"/>
        <end position="885"/>
    </location>
</feature>
<feature type="compositionally biased region" description="Polar residues" evidence="4">
    <location>
        <begin position="825"/>
        <end position="839"/>
    </location>
</feature>
<dbReference type="EMBL" id="JAPCWZ010000003">
    <property type="protein sequence ID" value="KAK8872766.1"/>
    <property type="molecule type" value="Genomic_DNA"/>
</dbReference>
<feature type="compositionally biased region" description="Polar residues" evidence="4">
    <location>
        <begin position="60"/>
        <end position="71"/>
    </location>
</feature>
<evidence type="ECO:0000259" key="5">
    <source>
        <dbReference type="PROSITE" id="PS50303"/>
    </source>
</evidence>
<dbReference type="PANTHER" id="PTHR12537:SF12">
    <property type="entry name" value="MATERNAL PROTEIN PUMILIO"/>
    <property type="match status" value="1"/>
</dbReference>
<reference evidence="6 7" key="1">
    <citation type="journal article" date="2024" name="IMA Fungus">
        <title>Apiospora arundinis, a panoply of carbohydrate-active enzymes and secondary metabolites.</title>
        <authorList>
            <person name="Sorensen T."/>
            <person name="Petersen C."/>
            <person name="Muurmann A.T."/>
            <person name="Christiansen J.V."/>
            <person name="Brundto M.L."/>
            <person name="Overgaard C.K."/>
            <person name="Boysen A.T."/>
            <person name="Wollenberg R.D."/>
            <person name="Larsen T.O."/>
            <person name="Sorensen J.L."/>
            <person name="Nielsen K.L."/>
            <person name="Sondergaard T.E."/>
        </authorList>
    </citation>
    <scope>NUCLEOTIDE SEQUENCE [LARGE SCALE GENOMIC DNA]</scope>
    <source>
        <strain evidence="6 7">AAU 773</strain>
    </source>
</reference>
<dbReference type="SUPFAM" id="SSF48371">
    <property type="entry name" value="ARM repeat"/>
    <property type="match status" value="1"/>
</dbReference>
<accession>A0ABR2J515</accession>
<evidence type="ECO:0000313" key="7">
    <source>
        <dbReference type="Proteomes" id="UP001390339"/>
    </source>
</evidence>
<feature type="compositionally biased region" description="Polar residues" evidence="4">
    <location>
        <begin position="175"/>
        <end position="187"/>
    </location>
</feature>
<dbReference type="Gene3D" id="1.25.10.10">
    <property type="entry name" value="Leucine-rich Repeat Variant"/>
    <property type="match status" value="1"/>
</dbReference>
<dbReference type="PROSITE" id="PS50303">
    <property type="entry name" value="PUM_HD"/>
    <property type="match status" value="1"/>
</dbReference>
<feature type="region of interest" description="Disordered" evidence="4">
    <location>
        <begin position="274"/>
        <end position="386"/>
    </location>
</feature>
<evidence type="ECO:0000256" key="1">
    <source>
        <dbReference type="ARBA" id="ARBA00022737"/>
    </source>
</evidence>
<dbReference type="PROSITE" id="PS50302">
    <property type="entry name" value="PUM"/>
    <property type="match status" value="8"/>
</dbReference>
<feature type="domain" description="PUM-HD" evidence="5">
    <location>
        <begin position="462"/>
        <end position="804"/>
    </location>
</feature>
<feature type="repeat" description="Pumilio" evidence="3">
    <location>
        <begin position="628"/>
        <end position="663"/>
    </location>
</feature>